<dbReference type="PRINTS" id="PR00369">
    <property type="entry name" value="FLAVODOXIN"/>
</dbReference>
<proteinExistence type="predicted"/>
<keyword evidence="1" id="KW-0285">Flavoprotein</keyword>
<evidence type="ECO:0000259" key="5">
    <source>
        <dbReference type="PROSITE" id="PS51384"/>
    </source>
</evidence>
<dbReference type="EMBL" id="CP025791">
    <property type="protein sequence ID" value="AUP81685.1"/>
    <property type="molecule type" value="Genomic_DNA"/>
</dbReference>
<dbReference type="InterPro" id="IPR001709">
    <property type="entry name" value="Flavoprot_Pyr_Nucl_cyt_Rdtase"/>
</dbReference>
<dbReference type="PROSITE" id="PS50902">
    <property type="entry name" value="FLAVODOXIN_LIKE"/>
    <property type="match status" value="1"/>
</dbReference>
<organism evidence="6 7">
    <name type="scientific">Flavivirga eckloniae</name>
    <dbReference type="NCBI Taxonomy" id="1803846"/>
    <lineage>
        <taxon>Bacteria</taxon>
        <taxon>Pseudomonadati</taxon>
        <taxon>Bacteroidota</taxon>
        <taxon>Flavobacteriia</taxon>
        <taxon>Flavobacteriales</taxon>
        <taxon>Flavobacteriaceae</taxon>
        <taxon>Flavivirga</taxon>
    </lineage>
</organism>
<dbReference type="GO" id="GO:0005829">
    <property type="term" value="C:cytosol"/>
    <property type="evidence" value="ECO:0007669"/>
    <property type="project" value="TreeGrafter"/>
</dbReference>
<dbReference type="Pfam" id="PF00258">
    <property type="entry name" value="Flavodoxin_1"/>
    <property type="match status" value="1"/>
</dbReference>
<gene>
    <name evidence="6" type="ORF">C1H87_18690</name>
</gene>
<sequence>MTISIWRYSHLTLAILSSVFILLATLTGLILAFEPISNQLKPYAIKDADGLSLFTTIENLKSEYDEIISIEIDENDFIAASVLTKAGKNETFYIDPFTAKKIGDIIEKTPLFKFTTNLHRSLFLKSIGRVIIGIVSFLLFLIALTGTILISKRQGGYKRFFSKIVKEGFNQYYHVALGRYALIPIIIVTLTGVYLSLEKFSLLPSNKVSHTIKEASSIENPKQLRADFTLFKSLTLKEISRVDFPFSDDAEDYFFIKLKDSEIFVNQYSGEIVSEQGYGITAQASSWSLLLHTGQGNTFWAIMLLLTCIAILFFMYSGFTMALNRKNKSVTIQNKYTKDNAEFVILVGSETGSTFNFANTLYQALIALGKYPFISELNSYSTYKKAKHLIVLTATYGDGEAPTNAKNFENLIGEIRQQNTLQYSVVGFGSLAYKGFCKYAIIVDAMLQLHKQFVPNLSLHKINNQSFDAFKDWAKSWGVSKGLALNIEEPQKKLTHKKLKQFKVVNRSVINTDDTFLLELAPEQKLKFTSGDLLSIYPNNDSVERLYSIGKINGNILLGVKKHEFGLCSTYFSQLKKNDSILADIKQNKGFQFPASAKEVIMIANGTGIGPFLGMLNDKNFEKAKKYLFWGARTQASFQMYSSLVDEAFYNNKLSGLYLSFSKEKNQKKYVQNAITERYDLVCRVLKNDGVIMICGSIAMQKDVLKTLDRITLGKLKSPLNDFEKRGQLKMDCY</sequence>
<feature type="transmembrane region" description="Helical" evidence="3">
    <location>
        <begin position="12"/>
        <end position="33"/>
    </location>
</feature>
<evidence type="ECO:0000256" key="1">
    <source>
        <dbReference type="ARBA" id="ARBA00022630"/>
    </source>
</evidence>
<accession>A0A2K9PX80</accession>
<dbReference type="SUPFAM" id="SSF52343">
    <property type="entry name" value="Ferredoxin reductase-like, C-terminal NADP-linked domain"/>
    <property type="match status" value="1"/>
</dbReference>
<evidence type="ECO:0000256" key="3">
    <source>
        <dbReference type="SAM" id="Phobius"/>
    </source>
</evidence>
<feature type="domain" description="Flavodoxin-like" evidence="4">
    <location>
        <begin position="343"/>
        <end position="478"/>
    </location>
</feature>
<dbReference type="OrthoDB" id="9789468at2"/>
<dbReference type="Gene3D" id="3.40.50.80">
    <property type="entry name" value="Nucleotide-binding domain of ferredoxin-NADP reductase (FNR) module"/>
    <property type="match status" value="1"/>
</dbReference>
<dbReference type="AlphaFoldDB" id="A0A2K9PX80"/>
<dbReference type="Gene3D" id="2.40.30.10">
    <property type="entry name" value="Translation factors"/>
    <property type="match status" value="1"/>
</dbReference>
<dbReference type="SUPFAM" id="SSF52218">
    <property type="entry name" value="Flavoproteins"/>
    <property type="match status" value="1"/>
</dbReference>
<dbReference type="GO" id="GO:0010181">
    <property type="term" value="F:FMN binding"/>
    <property type="evidence" value="ECO:0007669"/>
    <property type="project" value="InterPro"/>
</dbReference>
<dbReference type="InterPro" id="IPR001094">
    <property type="entry name" value="Flavdoxin-like"/>
</dbReference>
<keyword evidence="7" id="KW-1185">Reference proteome</keyword>
<feature type="domain" description="FAD-binding FR-type" evidence="5">
    <location>
        <begin position="497"/>
        <end position="594"/>
    </location>
</feature>
<dbReference type="PANTHER" id="PTHR19384:SF17">
    <property type="entry name" value="NADPH--CYTOCHROME P450 REDUCTASE"/>
    <property type="match status" value="1"/>
</dbReference>
<dbReference type="PANTHER" id="PTHR19384">
    <property type="entry name" value="NITRIC OXIDE SYNTHASE-RELATED"/>
    <property type="match status" value="1"/>
</dbReference>
<dbReference type="Pfam" id="PF00175">
    <property type="entry name" value="NAD_binding_1"/>
    <property type="match status" value="1"/>
</dbReference>
<dbReference type="PRINTS" id="PR00371">
    <property type="entry name" value="FPNCR"/>
</dbReference>
<keyword evidence="3" id="KW-1133">Transmembrane helix</keyword>
<name>A0A2K9PX80_9FLAO</name>
<evidence type="ECO:0000313" key="7">
    <source>
        <dbReference type="Proteomes" id="UP000235826"/>
    </source>
</evidence>
<evidence type="ECO:0000313" key="6">
    <source>
        <dbReference type="EMBL" id="AUP81685.1"/>
    </source>
</evidence>
<dbReference type="Pfam" id="PF03929">
    <property type="entry name" value="PepSY_TM"/>
    <property type="match status" value="1"/>
</dbReference>
<dbReference type="SUPFAM" id="SSF63380">
    <property type="entry name" value="Riboflavin synthase domain-like"/>
    <property type="match status" value="1"/>
</dbReference>
<keyword evidence="3" id="KW-0472">Membrane</keyword>
<feature type="transmembrane region" description="Helical" evidence="3">
    <location>
        <begin position="299"/>
        <end position="319"/>
    </location>
</feature>
<dbReference type="Proteomes" id="UP000235826">
    <property type="component" value="Chromosome"/>
</dbReference>
<dbReference type="RefSeq" id="WP_102758327.1">
    <property type="nucleotide sequence ID" value="NZ_CP025791.1"/>
</dbReference>
<dbReference type="PROSITE" id="PS51384">
    <property type="entry name" value="FAD_FR"/>
    <property type="match status" value="1"/>
</dbReference>
<dbReference type="InterPro" id="IPR039261">
    <property type="entry name" value="FNR_nucleotide-bd"/>
</dbReference>
<dbReference type="EC" id="1.6.2.4" evidence="2"/>
<dbReference type="GO" id="GO:0003958">
    <property type="term" value="F:NADPH-hemoprotein reductase activity"/>
    <property type="evidence" value="ECO:0007669"/>
    <property type="project" value="UniProtKB-EC"/>
</dbReference>
<feature type="transmembrane region" description="Helical" evidence="3">
    <location>
        <begin position="130"/>
        <end position="151"/>
    </location>
</feature>
<dbReference type="InterPro" id="IPR017938">
    <property type="entry name" value="Riboflavin_synthase-like_b-brl"/>
</dbReference>
<dbReference type="Gene3D" id="3.40.50.360">
    <property type="match status" value="1"/>
</dbReference>
<dbReference type="InterPro" id="IPR008254">
    <property type="entry name" value="Flavodoxin/NO_synth"/>
</dbReference>
<feature type="transmembrane region" description="Helical" evidence="3">
    <location>
        <begin position="172"/>
        <end position="197"/>
    </location>
</feature>
<dbReference type="InterPro" id="IPR005625">
    <property type="entry name" value="PepSY-ass_TM"/>
</dbReference>
<dbReference type="KEGG" id="fek:C1H87_18690"/>
<dbReference type="InterPro" id="IPR001433">
    <property type="entry name" value="OxRdtase_FAD/NAD-bd"/>
</dbReference>
<dbReference type="GO" id="GO:0050660">
    <property type="term" value="F:flavin adenine dinucleotide binding"/>
    <property type="evidence" value="ECO:0007669"/>
    <property type="project" value="TreeGrafter"/>
</dbReference>
<protein>
    <recommendedName>
        <fullName evidence="2">NADPH--hemoprotein reductase</fullName>
        <ecNumber evidence="2">1.6.2.4</ecNumber>
    </recommendedName>
</protein>
<evidence type="ECO:0000259" key="4">
    <source>
        <dbReference type="PROSITE" id="PS50902"/>
    </source>
</evidence>
<reference evidence="6 7" key="1">
    <citation type="submission" date="2018-01" db="EMBL/GenBank/DDBJ databases">
        <title>Complete genome sequence of Flavivirga eckloniae ECD14 isolated from seaweed Ecklonia cava.</title>
        <authorList>
            <person name="Lee J.H."/>
            <person name="Baik K.S."/>
            <person name="Seong C.N."/>
        </authorList>
    </citation>
    <scope>NUCLEOTIDE SEQUENCE [LARGE SCALE GENOMIC DNA]</scope>
    <source>
        <strain evidence="6 7">ECD14</strain>
    </source>
</reference>
<dbReference type="InterPro" id="IPR029039">
    <property type="entry name" value="Flavoprotein-like_sf"/>
</dbReference>
<evidence type="ECO:0000256" key="2">
    <source>
        <dbReference type="ARBA" id="ARBA00023797"/>
    </source>
</evidence>
<keyword evidence="3" id="KW-0812">Transmembrane</keyword>
<dbReference type="InterPro" id="IPR017927">
    <property type="entry name" value="FAD-bd_FR_type"/>
</dbReference>